<keyword evidence="8 13" id="KW-0812">Transmembrane</keyword>
<protein>
    <recommendedName>
        <fullName evidence="4">Sugar transporter SWEET1</fullName>
    </recommendedName>
</protein>
<dbReference type="CTD" id="6751866"/>
<dbReference type="eggNOG" id="KOG1623">
    <property type="taxonomic scope" value="Eukaryota"/>
</dbReference>
<dbReference type="AlphaFoldDB" id="B3RTA1"/>
<dbReference type="KEGG" id="tad:TRIADDRAFT_63794"/>
<dbReference type="EMBL" id="DS985243">
    <property type="protein sequence ID" value="EDV27192.1"/>
    <property type="molecule type" value="Genomic_DNA"/>
</dbReference>
<gene>
    <name evidence="14" type="ORF">TRIADDRAFT_63794</name>
</gene>
<evidence type="ECO:0000256" key="12">
    <source>
        <dbReference type="ARBA" id="ARBA00023136"/>
    </source>
</evidence>
<dbReference type="GO" id="GO:0000139">
    <property type="term" value="C:Golgi membrane"/>
    <property type="evidence" value="ECO:0007669"/>
    <property type="project" value="UniProtKB-SubCell"/>
</dbReference>
<organism evidence="14 15">
    <name type="scientific">Trichoplax adhaerens</name>
    <name type="common">Trichoplax reptans</name>
    <dbReference type="NCBI Taxonomy" id="10228"/>
    <lineage>
        <taxon>Eukaryota</taxon>
        <taxon>Metazoa</taxon>
        <taxon>Placozoa</taxon>
        <taxon>Uniplacotomia</taxon>
        <taxon>Trichoplacea</taxon>
        <taxon>Trichoplacidae</taxon>
        <taxon>Trichoplax</taxon>
    </lineage>
</organism>
<evidence type="ECO:0000256" key="1">
    <source>
        <dbReference type="ARBA" id="ARBA00004651"/>
    </source>
</evidence>
<dbReference type="GO" id="GO:0016020">
    <property type="term" value="C:membrane"/>
    <property type="evidence" value="ECO:0000318"/>
    <property type="project" value="GO_Central"/>
</dbReference>
<dbReference type="Pfam" id="PF03083">
    <property type="entry name" value="MtN3_slv"/>
    <property type="match status" value="2"/>
</dbReference>
<reference evidence="14 15" key="1">
    <citation type="journal article" date="2008" name="Nature">
        <title>The Trichoplax genome and the nature of placozoans.</title>
        <authorList>
            <person name="Srivastava M."/>
            <person name="Begovic E."/>
            <person name="Chapman J."/>
            <person name="Putnam N.H."/>
            <person name="Hellsten U."/>
            <person name="Kawashima T."/>
            <person name="Kuo A."/>
            <person name="Mitros T."/>
            <person name="Salamov A."/>
            <person name="Carpenter M.L."/>
            <person name="Signorovitch A.Y."/>
            <person name="Moreno M.A."/>
            <person name="Kamm K."/>
            <person name="Grimwood J."/>
            <person name="Schmutz J."/>
            <person name="Shapiro H."/>
            <person name="Grigoriev I.V."/>
            <person name="Buss L.W."/>
            <person name="Schierwater B."/>
            <person name="Dellaporta S.L."/>
            <person name="Rokhsar D.S."/>
        </authorList>
    </citation>
    <scope>NUCLEOTIDE SEQUENCE [LARGE SCALE GENOMIC DNA]</scope>
    <source>
        <strain evidence="14 15">Grell-BS-1999</strain>
    </source>
</reference>
<evidence type="ECO:0000256" key="6">
    <source>
        <dbReference type="ARBA" id="ARBA00022475"/>
    </source>
</evidence>
<dbReference type="GO" id="GO:0008643">
    <property type="term" value="P:carbohydrate transport"/>
    <property type="evidence" value="ECO:0000318"/>
    <property type="project" value="GO_Central"/>
</dbReference>
<keyword evidence="7" id="KW-0762">Sugar transport</keyword>
<keyword evidence="11" id="KW-0333">Golgi apparatus</keyword>
<feature type="transmembrane region" description="Helical" evidence="13">
    <location>
        <begin position="183"/>
        <end position="204"/>
    </location>
</feature>
<feature type="transmembrane region" description="Helical" evidence="13">
    <location>
        <begin position="38"/>
        <end position="58"/>
    </location>
</feature>
<feature type="transmembrane region" description="Helical" evidence="13">
    <location>
        <begin position="6"/>
        <end position="26"/>
    </location>
</feature>
<dbReference type="InParanoid" id="B3RTA1"/>
<dbReference type="InterPro" id="IPR047664">
    <property type="entry name" value="SWEET"/>
</dbReference>
<evidence type="ECO:0000256" key="13">
    <source>
        <dbReference type="SAM" id="Phobius"/>
    </source>
</evidence>
<dbReference type="GeneID" id="6751866"/>
<dbReference type="OMA" id="CSLWLRY"/>
<dbReference type="RefSeq" id="XP_002111188.1">
    <property type="nucleotide sequence ID" value="XM_002111152.1"/>
</dbReference>
<dbReference type="OrthoDB" id="409725at2759"/>
<keyword evidence="5" id="KW-0813">Transport</keyword>
<keyword evidence="10 13" id="KW-1133">Transmembrane helix</keyword>
<dbReference type="GO" id="GO:0051119">
    <property type="term" value="F:sugar transmembrane transporter activity"/>
    <property type="evidence" value="ECO:0000318"/>
    <property type="project" value="GO_Central"/>
</dbReference>
<dbReference type="Proteomes" id="UP000009022">
    <property type="component" value="Unassembled WGS sequence"/>
</dbReference>
<evidence type="ECO:0000313" key="14">
    <source>
        <dbReference type="EMBL" id="EDV27192.1"/>
    </source>
</evidence>
<evidence type="ECO:0000256" key="4">
    <source>
        <dbReference type="ARBA" id="ARBA00021741"/>
    </source>
</evidence>
<keyword evidence="9" id="KW-0677">Repeat</keyword>
<proteinExistence type="inferred from homology"/>
<evidence type="ECO:0000256" key="8">
    <source>
        <dbReference type="ARBA" id="ARBA00022692"/>
    </source>
</evidence>
<keyword evidence="15" id="KW-1185">Reference proteome</keyword>
<dbReference type="STRING" id="10228.B3RTA1"/>
<dbReference type="FunFam" id="1.20.1280.290:FF:000004">
    <property type="entry name" value="Sugar transporter SWEET"/>
    <property type="match status" value="1"/>
</dbReference>
<feature type="transmembrane region" description="Helical" evidence="13">
    <location>
        <begin position="97"/>
        <end position="115"/>
    </location>
</feature>
<evidence type="ECO:0000256" key="7">
    <source>
        <dbReference type="ARBA" id="ARBA00022597"/>
    </source>
</evidence>
<keyword evidence="12 13" id="KW-0472">Membrane</keyword>
<evidence type="ECO:0000313" key="15">
    <source>
        <dbReference type="Proteomes" id="UP000009022"/>
    </source>
</evidence>
<dbReference type="GO" id="GO:0005886">
    <property type="term" value="C:plasma membrane"/>
    <property type="evidence" value="ECO:0007669"/>
    <property type="project" value="UniProtKB-SubCell"/>
</dbReference>
<name>B3RTA1_TRIAD</name>
<dbReference type="FunCoup" id="B3RTA1">
    <property type="interactions" value="601"/>
</dbReference>
<evidence type="ECO:0000256" key="3">
    <source>
        <dbReference type="ARBA" id="ARBA00007809"/>
    </source>
</evidence>
<dbReference type="HOGENOM" id="CLU_048643_3_3_1"/>
<evidence type="ECO:0000256" key="10">
    <source>
        <dbReference type="ARBA" id="ARBA00022989"/>
    </source>
</evidence>
<dbReference type="PhylomeDB" id="B3RTA1"/>
<evidence type="ECO:0000256" key="11">
    <source>
        <dbReference type="ARBA" id="ARBA00023034"/>
    </source>
</evidence>
<feature type="transmembrane region" description="Helical" evidence="13">
    <location>
        <begin position="121"/>
        <end position="145"/>
    </location>
</feature>
<dbReference type="PANTHER" id="PTHR10791:SF112">
    <property type="entry name" value="SUGAR TRANSPORTER SWEET1"/>
    <property type="match status" value="1"/>
</dbReference>
<feature type="transmembrane region" description="Helical" evidence="13">
    <location>
        <begin position="64"/>
        <end position="85"/>
    </location>
</feature>
<dbReference type="InterPro" id="IPR004316">
    <property type="entry name" value="SWEET_rpt"/>
</dbReference>
<keyword evidence="6" id="KW-1003">Cell membrane</keyword>
<comment type="similarity">
    <text evidence="3">Belongs to the SWEET sugar transporter family.</text>
</comment>
<evidence type="ECO:0000256" key="5">
    <source>
        <dbReference type="ARBA" id="ARBA00022448"/>
    </source>
</evidence>
<sequence length="217" mass="23942">MQPSDYFAWMATLSTIGLYLTGIQTCNKIFKNGSSSNVPYFPILACLTSCTLWLKYGMLLQDKALTIVNVIGVVLESIYAVIYYVHLSNKSSINRMTLYAGAFILSVLAYVKYGISSYDVALNLLGIICSLTTIIMYGSPLASALKVIRNNSSESMQLSLCLANALVSFEWGAYGYIIGNQFVMIPNTIGVVLGVLQLVLFFRYRVESSKTDKQIPI</sequence>
<dbReference type="Gene3D" id="1.20.1280.290">
    <property type="match status" value="2"/>
</dbReference>
<evidence type="ECO:0000256" key="9">
    <source>
        <dbReference type="ARBA" id="ARBA00022737"/>
    </source>
</evidence>
<accession>B3RTA1</accession>
<dbReference type="PANTHER" id="PTHR10791">
    <property type="entry name" value="RAG1-ACTIVATING PROTEIN 1"/>
    <property type="match status" value="1"/>
</dbReference>
<comment type="subcellular location">
    <subcellularLocation>
        <location evidence="1">Cell membrane</location>
        <topology evidence="1">Multi-pass membrane protein</topology>
    </subcellularLocation>
    <subcellularLocation>
        <location evidence="2">Golgi apparatus membrane</location>
        <topology evidence="2">Multi-pass membrane protein</topology>
    </subcellularLocation>
</comment>
<evidence type="ECO:0000256" key="2">
    <source>
        <dbReference type="ARBA" id="ARBA00004653"/>
    </source>
</evidence>